<accession>A0A6P1DES0</accession>
<evidence type="ECO:0000313" key="2">
    <source>
        <dbReference type="EMBL" id="NEW48171.1"/>
    </source>
</evidence>
<dbReference type="EMBL" id="JAAGUZ010000130">
    <property type="protein sequence ID" value="NEW48171.1"/>
    <property type="molecule type" value="Genomic_DNA"/>
</dbReference>
<evidence type="ECO:0000313" key="3">
    <source>
        <dbReference type="Proteomes" id="UP000468928"/>
    </source>
</evidence>
<evidence type="ECO:0000256" key="1">
    <source>
        <dbReference type="SAM" id="MobiDB-lite"/>
    </source>
</evidence>
<sequence>MSVDNRRFRRAGRVRGTVLLAAAVLGVTGCSGSTDGSPTAVESVAASPESGQDSGTGGAVASTTAKSDEVNLWDPCALPESALTSMGVDPSSKDAGIAEVDFTDAGWKICGWKSTAGWYDLTIFSGTPTLEEVKARPTFTNYTAKTVGSHPATQYVPVGATRNLECATAIELQQGVVMVNVLARASKGALEDPCVVVDRHTAGLAEYLPEK</sequence>
<dbReference type="Proteomes" id="UP000468928">
    <property type="component" value="Unassembled WGS sequence"/>
</dbReference>
<dbReference type="Pfam" id="PF12079">
    <property type="entry name" value="DUF3558"/>
    <property type="match status" value="1"/>
</dbReference>
<feature type="region of interest" description="Disordered" evidence="1">
    <location>
        <begin position="30"/>
        <end position="66"/>
    </location>
</feature>
<proteinExistence type="predicted"/>
<protein>
    <submittedName>
        <fullName evidence="2">DUF3558 domain-containing protein</fullName>
    </submittedName>
</protein>
<gene>
    <name evidence="2" type="ORF">GV789_27655</name>
</gene>
<reference evidence="2 3" key="1">
    <citation type="submission" date="2020-01" db="EMBL/GenBank/DDBJ databases">
        <title>Genetics and antimicrobial susceptibilities of Nocardia species isolated from the soil; a comparison with species isolated from humans.</title>
        <authorList>
            <person name="Carrasco G."/>
            <person name="Monzon S."/>
            <person name="Sansegundo M."/>
            <person name="Garcia E."/>
            <person name="Garrido N."/>
            <person name="Medina M.J."/>
            <person name="Villalon P."/>
            <person name="Ramirez-Arocha A.C."/>
            <person name="Jimenez P."/>
            <person name="Cuesta I."/>
            <person name="Valdezate S."/>
        </authorList>
    </citation>
    <scope>NUCLEOTIDE SEQUENCE [LARGE SCALE GENOMIC DNA]</scope>
    <source>
        <strain evidence="2 3">CNM20110639</strain>
    </source>
</reference>
<organism evidence="2 3">
    <name type="scientific">Nocardia cyriacigeorgica</name>
    <dbReference type="NCBI Taxonomy" id="135487"/>
    <lineage>
        <taxon>Bacteria</taxon>
        <taxon>Bacillati</taxon>
        <taxon>Actinomycetota</taxon>
        <taxon>Actinomycetes</taxon>
        <taxon>Mycobacteriales</taxon>
        <taxon>Nocardiaceae</taxon>
        <taxon>Nocardia</taxon>
    </lineage>
</organism>
<name>A0A6P1DES0_9NOCA</name>
<dbReference type="InterPro" id="IPR024520">
    <property type="entry name" value="DUF3558"/>
</dbReference>
<comment type="caution">
    <text evidence="2">The sequence shown here is derived from an EMBL/GenBank/DDBJ whole genome shotgun (WGS) entry which is preliminary data.</text>
</comment>
<dbReference type="AlphaFoldDB" id="A0A6P1DES0"/>
<dbReference type="PROSITE" id="PS51257">
    <property type="entry name" value="PROKAR_LIPOPROTEIN"/>
    <property type="match status" value="1"/>
</dbReference>